<keyword evidence="7" id="KW-0812">Transmembrane</keyword>
<dbReference type="InterPro" id="IPR018097">
    <property type="entry name" value="EGF_Ca-bd_CS"/>
</dbReference>
<dbReference type="SMART" id="SM00179">
    <property type="entry name" value="EGF_CA"/>
    <property type="match status" value="4"/>
</dbReference>
<reference evidence="10 11" key="1">
    <citation type="submission" date="2024-02" db="EMBL/GenBank/DDBJ databases">
        <authorList>
            <person name="Daric V."/>
            <person name="Darras S."/>
        </authorList>
    </citation>
    <scope>NUCLEOTIDE SEQUENCE [LARGE SCALE GENOMIC DNA]</scope>
</reference>
<evidence type="ECO:0000256" key="3">
    <source>
        <dbReference type="ARBA" id="ARBA00022737"/>
    </source>
</evidence>
<dbReference type="SMART" id="SM00042">
    <property type="entry name" value="CUB"/>
    <property type="match status" value="1"/>
</dbReference>
<keyword evidence="4 6" id="KW-1015">Disulfide bond</keyword>
<dbReference type="PROSITE" id="PS00022">
    <property type="entry name" value="EGF_1"/>
    <property type="match status" value="5"/>
</dbReference>
<dbReference type="Gene3D" id="2.10.25.10">
    <property type="entry name" value="Laminin"/>
    <property type="match status" value="5"/>
</dbReference>
<dbReference type="Pfam" id="PF00431">
    <property type="entry name" value="CUB"/>
    <property type="match status" value="1"/>
</dbReference>
<dbReference type="EMBL" id="CAWYQH010000090">
    <property type="protein sequence ID" value="CAK8682414.1"/>
    <property type="molecule type" value="Genomic_DNA"/>
</dbReference>
<dbReference type="InterPro" id="IPR035914">
    <property type="entry name" value="Sperma_CUB_dom_sf"/>
</dbReference>
<feature type="disulfide bond" evidence="6">
    <location>
        <begin position="273"/>
        <end position="282"/>
    </location>
</feature>
<feature type="disulfide bond" evidence="6">
    <location>
        <begin position="234"/>
        <end position="243"/>
    </location>
</feature>
<dbReference type="InterPro" id="IPR051022">
    <property type="entry name" value="Notch_Cell-Fate_Det"/>
</dbReference>
<dbReference type="PANTHER" id="PTHR24049">
    <property type="entry name" value="CRUMBS FAMILY MEMBER"/>
    <property type="match status" value="1"/>
</dbReference>
<dbReference type="PROSITE" id="PS01186">
    <property type="entry name" value="EGF_2"/>
    <property type="match status" value="3"/>
</dbReference>
<keyword evidence="5" id="KW-0325">Glycoprotein</keyword>
<sequence length="458" mass="49796">MLAGSVTSQSDVDDVFSSCGGDIRVQRGTITSPDYPSNYANDLTCDWWISSEHDDVRVEISIDVIDIENARNCQYDFLSLRFTDQAEQKFCSNRVDGNPYVGALPTTVSFSSDGSVGGRGFTLSFEGGCFTPHPYAHDYYVIRCISVLSPCLSDPCQNGGTCDYDATGYNCQCAPGWTGENCEQGDGICDVIMPTLANDEISINYATEVIECSSNPCSRGGTCFDDVNSFRCQCAVGLSGPTCDVITDNCLILEPCQNSGVCSNTEDGYQCACADGFTGMNCTRDVDECSSAPCLNGGSCDDVINGFRCFCLSGYFGDQCDVTESTTAPLDSQNDVGSDAACSEYECFNGGSCVTLTNDDPICVCLDDYEGGRCQNSRNASTFYVPMVISTSGFFLCLLLLAALIYYVIKRLQQSKEEVKKDALEHPQAAKQAWDGKSFFHFRHLRKNKVMSFSHNPR</sequence>
<feature type="domain" description="EGF-like" evidence="9">
    <location>
        <begin position="147"/>
        <end position="183"/>
    </location>
</feature>
<dbReference type="CDD" id="cd00041">
    <property type="entry name" value="CUB"/>
    <property type="match status" value="1"/>
</dbReference>
<dbReference type="InterPro" id="IPR000742">
    <property type="entry name" value="EGF"/>
</dbReference>
<feature type="domain" description="EGF-like" evidence="9">
    <location>
        <begin position="208"/>
        <end position="244"/>
    </location>
</feature>
<dbReference type="InterPro" id="IPR000152">
    <property type="entry name" value="EGF-type_Asp/Asn_hydroxyl_site"/>
</dbReference>
<feature type="domain" description="EGF-like" evidence="9">
    <location>
        <begin position="338"/>
        <end position="375"/>
    </location>
</feature>
<organism evidence="10 11">
    <name type="scientific">Clavelina lepadiformis</name>
    <name type="common">Light-bulb sea squirt</name>
    <name type="synonym">Ascidia lepadiformis</name>
    <dbReference type="NCBI Taxonomy" id="159417"/>
    <lineage>
        <taxon>Eukaryota</taxon>
        <taxon>Metazoa</taxon>
        <taxon>Chordata</taxon>
        <taxon>Tunicata</taxon>
        <taxon>Ascidiacea</taxon>
        <taxon>Aplousobranchia</taxon>
        <taxon>Clavelinidae</taxon>
        <taxon>Clavelina</taxon>
    </lineage>
</organism>
<feature type="transmembrane region" description="Helical" evidence="7">
    <location>
        <begin position="383"/>
        <end position="409"/>
    </location>
</feature>
<dbReference type="CDD" id="cd00054">
    <property type="entry name" value="EGF_CA"/>
    <property type="match status" value="4"/>
</dbReference>
<evidence type="ECO:0000259" key="8">
    <source>
        <dbReference type="PROSITE" id="PS01180"/>
    </source>
</evidence>
<dbReference type="InterPro" id="IPR001881">
    <property type="entry name" value="EGF-like_Ca-bd_dom"/>
</dbReference>
<evidence type="ECO:0000313" key="11">
    <source>
        <dbReference type="Proteomes" id="UP001642483"/>
    </source>
</evidence>
<comment type="caution">
    <text evidence="6">Lacks conserved residue(s) required for the propagation of feature annotation.</text>
</comment>
<dbReference type="PROSITE" id="PS01187">
    <property type="entry name" value="EGF_CA"/>
    <property type="match status" value="1"/>
</dbReference>
<feature type="disulfide bond" evidence="6">
    <location>
        <begin position="365"/>
        <end position="374"/>
    </location>
</feature>
<dbReference type="PROSITE" id="PS00010">
    <property type="entry name" value="ASX_HYDROXYL"/>
    <property type="match status" value="3"/>
</dbReference>
<dbReference type="Pfam" id="PF12661">
    <property type="entry name" value="hEGF"/>
    <property type="match status" value="1"/>
</dbReference>
<dbReference type="InterPro" id="IPR009030">
    <property type="entry name" value="Growth_fac_rcpt_cys_sf"/>
</dbReference>
<evidence type="ECO:0008006" key="12">
    <source>
        <dbReference type="Google" id="ProtNLM"/>
    </source>
</evidence>
<proteinExistence type="predicted"/>
<dbReference type="SUPFAM" id="SSF49854">
    <property type="entry name" value="Spermadhesin, CUB domain"/>
    <property type="match status" value="1"/>
</dbReference>
<feature type="domain" description="EGF-like" evidence="9">
    <location>
        <begin position="246"/>
        <end position="283"/>
    </location>
</feature>
<dbReference type="SUPFAM" id="SSF57196">
    <property type="entry name" value="EGF/Laminin"/>
    <property type="match status" value="3"/>
</dbReference>
<dbReference type="SMART" id="SM00181">
    <property type="entry name" value="EGF"/>
    <property type="match status" value="5"/>
</dbReference>
<feature type="domain" description="CUB" evidence="8">
    <location>
        <begin position="19"/>
        <end position="128"/>
    </location>
</feature>
<keyword evidence="11" id="KW-1185">Reference proteome</keyword>
<comment type="caution">
    <text evidence="10">The sequence shown here is derived from an EMBL/GenBank/DDBJ whole genome shotgun (WGS) entry which is preliminary data.</text>
</comment>
<keyword evidence="7" id="KW-1133">Transmembrane helix</keyword>
<protein>
    <recommendedName>
        <fullName evidence="12">Cubilin</fullName>
    </recommendedName>
</protein>
<dbReference type="SUPFAM" id="SSF57184">
    <property type="entry name" value="Growth factor receptor domain"/>
    <property type="match status" value="1"/>
</dbReference>
<keyword evidence="7" id="KW-0472">Membrane</keyword>
<feature type="disulfide bond" evidence="6">
    <location>
        <begin position="173"/>
        <end position="182"/>
    </location>
</feature>
<dbReference type="Proteomes" id="UP001642483">
    <property type="component" value="Unassembled WGS sequence"/>
</dbReference>
<dbReference type="Pfam" id="PF00008">
    <property type="entry name" value="EGF"/>
    <property type="match status" value="4"/>
</dbReference>
<feature type="domain" description="EGF-like" evidence="9">
    <location>
        <begin position="285"/>
        <end position="321"/>
    </location>
</feature>
<evidence type="ECO:0000256" key="7">
    <source>
        <dbReference type="SAM" id="Phobius"/>
    </source>
</evidence>
<gene>
    <name evidence="10" type="ORF">CVLEPA_LOCUS13079</name>
</gene>
<dbReference type="PANTHER" id="PTHR24049:SF22">
    <property type="entry name" value="DROSOPHILA CRUMBS HOMOLOG"/>
    <property type="match status" value="1"/>
</dbReference>
<evidence type="ECO:0000256" key="5">
    <source>
        <dbReference type="ARBA" id="ARBA00023180"/>
    </source>
</evidence>
<name>A0ABP0FV62_CLALP</name>
<evidence type="ECO:0000256" key="2">
    <source>
        <dbReference type="ARBA" id="ARBA00022729"/>
    </source>
</evidence>
<evidence type="ECO:0000259" key="9">
    <source>
        <dbReference type="PROSITE" id="PS50026"/>
    </source>
</evidence>
<evidence type="ECO:0000256" key="6">
    <source>
        <dbReference type="PROSITE-ProRule" id="PRU00076"/>
    </source>
</evidence>
<evidence type="ECO:0000313" key="10">
    <source>
        <dbReference type="EMBL" id="CAK8682414.1"/>
    </source>
</evidence>
<feature type="disulfide bond" evidence="6">
    <location>
        <begin position="311"/>
        <end position="320"/>
    </location>
</feature>
<dbReference type="Gene3D" id="2.60.120.290">
    <property type="entry name" value="Spermadhesin, CUB domain"/>
    <property type="match status" value="1"/>
</dbReference>
<dbReference type="InterPro" id="IPR000859">
    <property type="entry name" value="CUB_dom"/>
</dbReference>
<keyword evidence="1 6" id="KW-0245">EGF-like domain</keyword>
<dbReference type="InterPro" id="IPR013032">
    <property type="entry name" value="EGF-like_CS"/>
</dbReference>
<keyword evidence="3" id="KW-0677">Repeat</keyword>
<dbReference type="PROSITE" id="PS50026">
    <property type="entry name" value="EGF_3"/>
    <property type="match status" value="5"/>
</dbReference>
<dbReference type="PROSITE" id="PS01180">
    <property type="entry name" value="CUB"/>
    <property type="match status" value="1"/>
</dbReference>
<evidence type="ECO:0000256" key="1">
    <source>
        <dbReference type="ARBA" id="ARBA00022536"/>
    </source>
</evidence>
<keyword evidence="2" id="KW-0732">Signal</keyword>
<evidence type="ECO:0000256" key="4">
    <source>
        <dbReference type="ARBA" id="ARBA00023157"/>
    </source>
</evidence>
<accession>A0ABP0FV62</accession>